<dbReference type="AlphaFoldDB" id="D4F6F8"/>
<dbReference type="HOGENOM" id="CLU_3006947_0_0_6"/>
<evidence type="ECO:0000313" key="2">
    <source>
        <dbReference type="Proteomes" id="UP000003692"/>
    </source>
</evidence>
<evidence type="ECO:0000313" key="1">
    <source>
        <dbReference type="EMBL" id="EFE22650.1"/>
    </source>
</evidence>
<accession>D4F6F8</accession>
<protein>
    <submittedName>
        <fullName evidence="1">Uncharacterized protein</fullName>
    </submittedName>
</protein>
<gene>
    <name evidence="1" type="ORF">EDWATA_02339</name>
</gene>
<reference evidence="1 2" key="1">
    <citation type="submission" date="2010-02" db="EMBL/GenBank/DDBJ databases">
        <authorList>
            <person name="Weinstock G."/>
            <person name="Sodergren E."/>
            <person name="Clifton S."/>
            <person name="Fulton L."/>
            <person name="Fulton B."/>
            <person name="Courtney L."/>
            <person name="Fronick C."/>
            <person name="Harrison M."/>
            <person name="Strong C."/>
            <person name="Farmer C."/>
            <person name="Delahaunty K."/>
            <person name="Markovic C."/>
            <person name="Hall O."/>
            <person name="Minx P."/>
            <person name="Tomlinson C."/>
            <person name="Mitreva M."/>
            <person name="Nelson J."/>
            <person name="Hou S."/>
            <person name="Wollam A."/>
            <person name="Pepin K.H."/>
            <person name="Johnson M."/>
            <person name="Bhonagiri V."/>
            <person name="Zhang X."/>
            <person name="Suruliraj S."/>
            <person name="Warren W."/>
            <person name="Chinwalla A."/>
            <person name="Mardis E.R."/>
            <person name="Wilson R.K."/>
        </authorList>
    </citation>
    <scope>NUCLEOTIDE SEQUENCE [LARGE SCALE GENOMIC DNA]</scope>
    <source>
        <strain evidence="1 2">ATCC 23685</strain>
    </source>
</reference>
<organism evidence="1 2">
    <name type="scientific">Edwardsiella tarda ATCC 23685</name>
    <dbReference type="NCBI Taxonomy" id="500638"/>
    <lineage>
        <taxon>Bacteria</taxon>
        <taxon>Pseudomonadati</taxon>
        <taxon>Pseudomonadota</taxon>
        <taxon>Gammaproteobacteria</taxon>
        <taxon>Enterobacterales</taxon>
        <taxon>Hafniaceae</taxon>
        <taxon>Edwardsiella</taxon>
    </lineage>
</organism>
<sequence>MLITLINIGNSVNENYLTLCGVRDLAVRHGGLACPCDARQCALIGRLLPPMTWAAL</sequence>
<dbReference type="EMBL" id="ADGK01000199">
    <property type="protein sequence ID" value="EFE22650.1"/>
    <property type="molecule type" value="Genomic_DNA"/>
</dbReference>
<dbReference type="Proteomes" id="UP000003692">
    <property type="component" value="Unassembled WGS sequence"/>
</dbReference>
<proteinExistence type="predicted"/>
<name>D4F6F8_EDWTA</name>
<comment type="caution">
    <text evidence="1">The sequence shown here is derived from an EMBL/GenBank/DDBJ whole genome shotgun (WGS) entry which is preliminary data.</text>
</comment>